<protein>
    <recommendedName>
        <fullName evidence="6 15">tRNA (guanine-N(1)-)-methyltransferase</fullName>
        <ecNumber evidence="5 15">2.1.1.228</ecNumber>
    </recommendedName>
    <alternativeName>
        <fullName evidence="12 15">M1G-methyltransferase</fullName>
    </alternativeName>
    <alternativeName>
        <fullName evidence="13 15">tRNA [GM37] methyltransferase</fullName>
    </alternativeName>
</protein>
<comment type="caution">
    <text evidence="19">The sequence shown here is derived from an EMBL/GenBank/DDBJ whole genome shotgun (WGS) entry which is preliminary data.</text>
</comment>
<dbReference type="InterPro" id="IPR002649">
    <property type="entry name" value="tRNA_m1G_MeTrfase_TrmD"/>
</dbReference>
<evidence type="ECO:0000256" key="8">
    <source>
        <dbReference type="ARBA" id="ARBA00022603"/>
    </source>
</evidence>
<proteinExistence type="inferred from homology"/>
<keyword evidence="10 15" id="KW-0949">S-adenosyl-L-methionine</keyword>
<comment type="similarity">
    <text evidence="3 15 17">Belongs to the RNA methyltransferase TrmD family.</text>
</comment>
<dbReference type="NCBIfam" id="NF000648">
    <property type="entry name" value="PRK00026.1"/>
    <property type="match status" value="1"/>
</dbReference>
<dbReference type="InterPro" id="IPR029028">
    <property type="entry name" value="Alpha/beta_knot_MTases"/>
</dbReference>
<comment type="subcellular location">
    <subcellularLocation>
        <location evidence="2 15 17">Cytoplasm</location>
    </subcellularLocation>
</comment>
<dbReference type="GO" id="GO:0005829">
    <property type="term" value="C:cytosol"/>
    <property type="evidence" value="ECO:0007669"/>
    <property type="project" value="TreeGrafter"/>
</dbReference>
<evidence type="ECO:0000256" key="9">
    <source>
        <dbReference type="ARBA" id="ARBA00022679"/>
    </source>
</evidence>
<evidence type="ECO:0000256" key="2">
    <source>
        <dbReference type="ARBA" id="ARBA00004496"/>
    </source>
</evidence>
<accession>A0A1G2PJR8</accession>
<dbReference type="InterPro" id="IPR016009">
    <property type="entry name" value="tRNA_MeTrfase_TRMD/TRM10"/>
</dbReference>
<evidence type="ECO:0000256" key="3">
    <source>
        <dbReference type="ARBA" id="ARBA00007630"/>
    </source>
</evidence>
<evidence type="ECO:0000256" key="1">
    <source>
        <dbReference type="ARBA" id="ARBA00002634"/>
    </source>
</evidence>
<feature type="binding site" evidence="15 16">
    <location>
        <position position="125"/>
    </location>
    <ligand>
        <name>S-adenosyl-L-methionine</name>
        <dbReference type="ChEBI" id="CHEBI:59789"/>
    </ligand>
</feature>
<sequence>MIRFDILTIFPEVVEPYLSTSILKRAQEKRLVKFSIHNLRRWTADSHRTVDDKPYGGGPGMIMKVEPIFKAVSALKNSKVRRSNAKSNPKSKTRVILLSASGKPLTQRVAEQCARRYQRIVLICGRYEGVDHRVAQYVADEELSIGPYVLTGGEIPAMAVVDAVTRLVPGVIRKESLEEESFSLGWRPEPDPASAGTVQGEYPQYTRPEVFYPNLKKKGTAWRVPKILLSGDHRRIVAWRAQHMRGAKKH</sequence>
<dbReference type="InterPro" id="IPR023148">
    <property type="entry name" value="tRNA_m1G_MeTrfase_C_sf"/>
</dbReference>
<keyword evidence="9 15" id="KW-0808">Transferase</keyword>
<dbReference type="GO" id="GO:0052906">
    <property type="term" value="F:tRNA (guanine(37)-N1)-methyltransferase activity"/>
    <property type="evidence" value="ECO:0007669"/>
    <property type="project" value="UniProtKB-UniRule"/>
</dbReference>
<dbReference type="GO" id="GO:0002939">
    <property type="term" value="P:tRNA N1-guanine methylation"/>
    <property type="evidence" value="ECO:0007669"/>
    <property type="project" value="TreeGrafter"/>
</dbReference>
<evidence type="ECO:0000256" key="15">
    <source>
        <dbReference type="HAMAP-Rule" id="MF_00605"/>
    </source>
</evidence>
<keyword evidence="11 15" id="KW-0819">tRNA processing</keyword>
<dbReference type="Pfam" id="PF01746">
    <property type="entry name" value="tRNA_m1G_MT"/>
    <property type="match status" value="1"/>
</dbReference>
<dbReference type="SUPFAM" id="SSF75217">
    <property type="entry name" value="alpha/beta knot"/>
    <property type="match status" value="1"/>
</dbReference>
<comment type="subunit">
    <text evidence="4 15 17">Homodimer.</text>
</comment>
<evidence type="ECO:0000256" key="14">
    <source>
        <dbReference type="ARBA" id="ARBA00047783"/>
    </source>
</evidence>
<dbReference type="Proteomes" id="UP000178690">
    <property type="component" value="Unassembled WGS sequence"/>
</dbReference>
<reference evidence="19 20" key="1">
    <citation type="journal article" date="2016" name="Nat. Commun.">
        <title>Thousands of microbial genomes shed light on interconnected biogeochemical processes in an aquifer system.</title>
        <authorList>
            <person name="Anantharaman K."/>
            <person name="Brown C.T."/>
            <person name="Hug L.A."/>
            <person name="Sharon I."/>
            <person name="Castelle C.J."/>
            <person name="Probst A.J."/>
            <person name="Thomas B.C."/>
            <person name="Singh A."/>
            <person name="Wilkins M.J."/>
            <person name="Karaoz U."/>
            <person name="Brodie E.L."/>
            <person name="Williams K.H."/>
            <person name="Hubbard S.S."/>
            <person name="Banfield J.F."/>
        </authorList>
    </citation>
    <scope>NUCLEOTIDE SEQUENCE [LARGE SCALE GENOMIC DNA]</scope>
    <source>
        <strain evidence="20">RIFCSPHIGHO2_01_FULL_58_15</strain>
    </source>
</reference>
<evidence type="ECO:0000256" key="16">
    <source>
        <dbReference type="PIRSR" id="PIRSR000386-1"/>
    </source>
</evidence>
<dbReference type="PANTHER" id="PTHR46417">
    <property type="entry name" value="TRNA (GUANINE-N(1)-)-METHYLTRANSFERASE"/>
    <property type="match status" value="1"/>
</dbReference>
<evidence type="ECO:0000256" key="13">
    <source>
        <dbReference type="ARBA" id="ARBA00033392"/>
    </source>
</evidence>
<organism evidence="19 20">
    <name type="scientific">Terrybacteria sp. (strain RIFCSPHIGHO2_01_FULL_58_15)</name>
    <dbReference type="NCBI Taxonomy" id="1802363"/>
    <lineage>
        <taxon>Bacteria</taxon>
        <taxon>Candidatus Terryibacteriota</taxon>
    </lineage>
</organism>
<evidence type="ECO:0000256" key="7">
    <source>
        <dbReference type="ARBA" id="ARBA00022490"/>
    </source>
</evidence>
<evidence type="ECO:0000256" key="5">
    <source>
        <dbReference type="ARBA" id="ARBA00012807"/>
    </source>
</evidence>
<dbReference type="EC" id="2.1.1.228" evidence="5 15"/>
<gene>
    <name evidence="15" type="primary">trmD</name>
    <name evidence="19" type="ORF">A2682_01375</name>
</gene>
<comment type="catalytic activity">
    <reaction evidence="14 15 17">
        <text>guanosine(37) in tRNA + S-adenosyl-L-methionine = N(1)-methylguanosine(37) in tRNA + S-adenosyl-L-homocysteine + H(+)</text>
        <dbReference type="Rhea" id="RHEA:36899"/>
        <dbReference type="Rhea" id="RHEA-COMP:10145"/>
        <dbReference type="Rhea" id="RHEA-COMP:10147"/>
        <dbReference type="ChEBI" id="CHEBI:15378"/>
        <dbReference type="ChEBI" id="CHEBI:57856"/>
        <dbReference type="ChEBI" id="CHEBI:59789"/>
        <dbReference type="ChEBI" id="CHEBI:73542"/>
        <dbReference type="ChEBI" id="CHEBI:74269"/>
        <dbReference type="EC" id="2.1.1.228"/>
    </reaction>
</comment>
<dbReference type="FunFam" id="3.40.1280.10:FF:000001">
    <property type="entry name" value="tRNA (guanine-N(1)-)-methyltransferase"/>
    <property type="match status" value="1"/>
</dbReference>
<evidence type="ECO:0000256" key="11">
    <source>
        <dbReference type="ARBA" id="ARBA00022694"/>
    </source>
</evidence>
<evidence type="ECO:0000256" key="12">
    <source>
        <dbReference type="ARBA" id="ARBA00029736"/>
    </source>
</evidence>
<evidence type="ECO:0000256" key="10">
    <source>
        <dbReference type="ARBA" id="ARBA00022691"/>
    </source>
</evidence>
<evidence type="ECO:0000313" key="20">
    <source>
        <dbReference type="Proteomes" id="UP000178690"/>
    </source>
</evidence>
<evidence type="ECO:0000259" key="18">
    <source>
        <dbReference type="Pfam" id="PF01746"/>
    </source>
</evidence>
<evidence type="ECO:0000256" key="4">
    <source>
        <dbReference type="ARBA" id="ARBA00011738"/>
    </source>
</evidence>
<comment type="function">
    <text evidence="1 15 17">Specifically methylates guanosine-37 in various tRNAs.</text>
</comment>
<evidence type="ECO:0000256" key="6">
    <source>
        <dbReference type="ARBA" id="ARBA00014679"/>
    </source>
</evidence>
<dbReference type="CDD" id="cd18080">
    <property type="entry name" value="TrmD-like"/>
    <property type="match status" value="1"/>
</dbReference>
<dbReference type="NCBIfam" id="TIGR00088">
    <property type="entry name" value="trmD"/>
    <property type="match status" value="1"/>
</dbReference>
<keyword evidence="7 15" id="KW-0963">Cytoplasm</keyword>
<dbReference type="Gene3D" id="1.10.1270.20">
    <property type="entry name" value="tRNA(m1g37)methyltransferase, domain 2"/>
    <property type="match status" value="1"/>
</dbReference>
<dbReference type="InterPro" id="IPR029026">
    <property type="entry name" value="tRNA_m1G_MTases_N"/>
</dbReference>
<evidence type="ECO:0000313" key="19">
    <source>
        <dbReference type="EMBL" id="OHA48537.1"/>
    </source>
</evidence>
<feature type="domain" description="tRNA methyltransferase TRMD/TRM10-type" evidence="18">
    <location>
        <begin position="2"/>
        <end position="244"/>
    </location>
</feature>
<name>A0A1G2PJR8_TERXR</name>
<dbReference type="PANTHER" id="PTHR46417:SF1">
    <property type="entry name" value="TRNA (GUANINE-N(1)-)-METHYLTRANSFERASE"/>
    <property type="match status" value="1"/>
</dbReference>
<dbReference type="EMBL" id="MHST01000019">
    <property type="protein sequence ID" value="OHA48537.1"/>
    <property type="molecule type" value="Genomic_DNA"/>
</dbReference>
<dbReference type="STRING" id="1802363.A2682_01375"/>
<dbReference type="Gene3D" id="3.40.1280.10">
    <property type="match status" value="1"/>
</dbReference>
<dbReference type="AlphaFoldDB" id="A0A1G2PJR8"/>
<comment type="caution">
    <text evidence="15">Lacks conserved residue(s) required for the propagation of feature annotation.</text>
</comment>
<dbReference type="HAMAP" id="MF_00605">
    <property type="entry name" value="TrmD"/>
    <property type="match status" value="1"/>
</dbReference>
<dbReference type="PIRSF" id="PIRSF000386">
    <property type="entry name" value="tRNA_mtase"/>
    <property type="match status" value="1"/>
</dbReference>
<evidence type="ECO:0000256" key="17">
    <source>
        <dbReference type="RuleBase" id="RU003464"/>
    </source>
</evidence>
<keyword evidence="8 15" id="KW-0489">Methyltransferase</keyword>